<dbReference type="Pfam" id="PF00169">
    <property type="entry name" value="PH"/>
    <property type="match status" value="1"/>
</dbReference>
<feature type="region of interest" description="Disordered" evidence="1">
    <location>
        <begin position="534"/>
        <end position="553"/>
    </location>
</feature>
<dbReference type="PROSITE" id="PS50003">
    <property type="entry name" value="PH_DOMAIN"/>
    <property type="match status" value="1"/>
</dbReference>
<feature type="compositionally biased region" description="Polar residues" evidence="1">
    <location>
        <begin position="142"/>
        <end position="162"/>
    </location>
</feature>
<feature type="region of interest" description="Disordered" evidence="1">
    <location>
        <begin position="283"/>
        <end position="371"/>
    </location>
</feature>
<feature type="compositionally biased region" description="Pro residues" evidence="1">
    <location>
        <begin position="302"/>
        <end position="312"/>
    </location>
</feature>
<evidence type="ECO:0000259" key="2">
    <source>
        <dbReference type="PROSITE" id="PS50003"/>
    </source>
</evidence>
<evidence type="ECO:0000313" key="4">
    <source>
        <dbReference type="Proteomes" id="UP001642540"/>
    </source>
</evidence>
<feature type="compositionally biased region" description="Acidic residues" evidence="1">
    <location>
        <begin position="598"/>
        <end position="607"/>
    </location>
</feature>
<dbReference type="InterPro" id="IPR001849">
    <property type="entry name" value="PH_domain"/>
</dbReference>
<comment type="caution">
    <text evidence="3">The sequence shown here is derived from an EMBL/GenBank/DDBJ whole genome shotgun (WGS) entry which is preliminary data.</text>
</comment>
<dbReference type="EMBL" id="CAXLJM020000007">
    <property type="protein sequence ID" value="CAL8072802.1"/>
    <property type="molecule type" value="Genomic_DNA"/>
</dbReference>
<dbReference type="CDD" id="cd01263">
    <property type="entry name" value="PH_anillin"/>
    <property type="match status" value="1"/>
</dbReference>
<feature type="compositionally biased region" description="Polar residues" evidence="1">
    <location>
        <begin position="577"/>
        <end position="591"/>
    </location>
</feature>
<name>A0ABP1PTM3_9HEXA</name>
<dbReference type="InterPro" id="IPR011993">
    <property type="entry name" value="PH-like_dom_sf"/>
</dbReference>
<sequence length="1035" mass="113647">MMEGDENSIDEFAFELQGFSRRQGSPLKQIRATSVNEYEETEDKTIETSNKLSKQQASPKKTYFGGSPSRGATPTNASASKSPIKNMTPTQIPVSKSPLKSASPVVHSPLKFVSPAKSVADNFARRSPSPVKSVTPVKPSRTSLSPTKTAGGKSSSNESTPTAKPVSAIRMKFEGGAGNNGPPKPERSRLKPYSTPINRPMQGASKSPVKKFHFGETERDPATLSVAERAKLFESSNFCLAQKKPVVVDVQPKRAIFTSSPCVDSVKPQEIDVSCVNQVPFTRNETVPKSTPASPAISTAYPLPPPPPPPMPNTSTPTNAKRRSTSPSRSFPNEPHSVKRIKVNAPKPGRIYPSLTDIETETETEGPCSEVESMDDSLESQQSLGAEIETIAKAFSPIRPDYSAIGKPLQRYRPSEDFSATFACAAVDALIDEALEGQLDGTTMNYSSNTVLEAEKTINASVKASASIGAASINCTAISDGQDEDNSCCSSLHQPLDEASYSEADTTASSSFSSSPVALPCYSALSAAKTLGNQKPVEPEVSQKPSVSPSPQYQYEQATEQEAFVPRQLMHTVSFYRKQQQQQKKTESPLNDINELAESTDDSVEETAVERPNINEAIRKLEDEVDAHNLSIAQASKALNLCKALVGFSDSTEYIECERILLIESQKRMALLNSIHRLKTEGGLSYQMPPVFSPSKQEVTPSCKGTMKISDISITLRRDYFTGRRAENQFHFICLLRNKHHIEHTALLTYESQKQGSILKFRNEFFMGNLEPSFQVMMEIYFLESTKEFLPHEAKYRINAKKDSKHSTMLSPMLTPSKKSSKGGDTPSKLHTKPQFHSPAGPDTIKSSSFKFCGSLSIDISSLQRTYWELDKVSPGPLTGGVGIKVQCSAMGGVEHKGFLTLFEDVSGFGAWVRRWCRLGPAVLEFWKYPEDEGRKPPLGTLNLHECVTSKVRPAPRDVCARANTLFLVTTRAHHPNDKDTLVTSCHKGYTAVRHLISADTREERDIWCHMLNKALANLRAWDPVAKQSVDDNLF</sequence>
<dbReference type="SMART" id="SM00233">
    <property type="entry name" value="PH"/>
    <property type="match status" value="1"/>
</dbReference>
<dbReference type="InterPro" id="IPR012966">
    <property type="entry name" value="AHD"/>
</dbReference>
<dbReference type="Gene3D" id="2.30.29.30">
    <property type="entry name" value="Pleckstrin-homology domain (PH domain)/Phosphotyrosine-binding domain (PTB)"/>
    <property type="match status" value="1"/>
</dbReference>
<feature type="compositionally biased region" description="Low complexity" evidence="1">
    <location>
        <begin position="125"/>
        <end position="141"/>
    </location>
</feature>
<feature type="region of interest" description="Disordered" evidence="1">
    <location>
        <begin position="576"/>
        <end position="608"/>
    </location>
</feature>
<organism evidence="3 4">
    <name type="scientific">Orchesella dallaii</name>
    <dbReference type="NCBI Taxonomy" id="48710"/>
    <lineage>
        <taxon>Eukaryota</taxon>
        <taxon>Metazoa</taxon>
        <taxon>Ecdysozoa</taxon>
        <taxon>Arthropoda</taxon>
        <taxon>Hexapoda</taxon>
        <taxon>Collembola</taxon>
        <taxon>Entomobryomorpha</taxon>
        <taxon>Entomobryoidea</taxon>
        <taxon>Orchesellidae</taxon>
        <taxon>Orchesellinae</taxon>
        <taxon>Orchesella</taxon>
    </lineage>
</organism>
<feature type="compositionally biased region" description="Polar residues" evidence="1">
    <location>
        <begin position="70"/>
        <end position="100"/>
    </location>
</feature>
<accession>A0ABP1PTM3</accession>
<dbReference type="PANTHER" id="PTHR21538:SF23">
    <property type="entry name" value="ANILLIN"/>
    <property type="match status" value="1"/>
</dbReference>
<feature type="compositionally biased region" description="Low complexity" evidence="1">
    <location>
        <begin position="539"/>
        <end position="553"/>
    </location>
</feature>
<dbReference type="InterPro" id="IPR037840">
    <property type="entry name" value="PH_Anillin"/>
</dbReference>
<feature type="compositionally biased region" description="Polar residues" evidence="1">
    <location>
        <begin position="283"/>
        <end position="297"/>
    </location>
</feature>
<dbReference type="Pfam" id="PF08174">
    <property type="entry name" value="Anillin"/>
    <property type="match status" value="1"/>
</dbReference>
<keyword evidence="4" id="KW-1185">Reference proteome</keyword>
<feature type="region of interest" description="Disordered" evidence="1">
    <location>
        <begin position="16"/>
        <end position="106"/>
    </location>
</feature>
<proteinExistence type="predicted"/>
<dbReference type="Proteomes" id="UP001642540">
    <property type="component" value="Unassembled WGS sequence"/>
</dbReference>
<evidence type="ECO:0000256" key="1">
    <source>
        <dbReference type="SAM" id="MobiDB-lite"/>
    </source>
</evidence>
<feature type="region of interest" description="Disordered" evidence="1">
    <location>
        <begin position="120"/>
        <end position="209"/>
    </location>
</feature>
<dbReference type="SUPFAM" id="SSF50729">
    <property type="entry name" value="PH domain-like"/>
    <property type="match status" value="1"/>
</dbReference>
<reference evidence="3 4" key="1">
    <citation type="submission" date="2024-08" db="EMBL/GenBank/DDBJ databases">
        <authorList>
            <person name="Cucini C."/>
            <person name="Frati F."/>
        </authorList>
    </citation>
    <scope>NUCLEOTIDE SEQUENCE [LARGE SCALE GENOMIC DNA]</scope>
</reference>
<feature type="compositionally biased region" description="Polar residues" evidence="1">
    <location>
        <begin position="47"/>
        <end position="59"/>
    </location>
</feature>
<protein>
    <recommendedName>
        <fullName evidence="2">PH domain-containing protein</fullName>
    </recommendedName>
</protein>
<evidence type="ECO:0000313" key="3">
    <source>
        <dbReference type="EMBL" id="CAL8072802.1"/>
    </source>
</evidence>
<feature type="region of interest" description="Disordered" evidence="1">
    <location>
        <begin position="801"/>
        <end position="843"/>
    </location>
</feature>
<dbReference type="PANTHER" id="PTHR21538">
    <property type="entry name" value="ANILLIN/RHOTEKIN RTKN"/>
    <property type="match status" value="1"/>
</dbReference>
<gene>
    <name evidence="3" type="ORF">ODALV1_LOCUS2336</name>
</gene>
<dbReference type="InterPro" id="IPR051364">
    <property type="entry name" value="Cytokinesis/Rho-signaling"/>
</dbReference>
<feature type="domain" description="PH" evidence="2">
    <location>
        <begin position="893"/>
        <end position="1017"/>
    </location>
</feature>